<keyword evidence="2" id="KW-1185">Reference proteome</keyword>
<evidence type="ECO:0000313" key="2">
    <source>
        <dbReference type="Proteomes" id="UP000505355"/>
    </source>
</evidence>
<dbReference type="KEGG" id="mmab:HQ865_11510"/>
<dbReference type="EMBL" id="CP054139">
    <property type="protein sequence ID" value="QKJ30358.1"/>
    <property type="molecule type" value="Genomic_DNA"/>
</dbReference>
<gene>
    <name evidence="1" type="ORF">HQ865_11510</name>
</gene>
<accession>A0A7D4UAX0</accession>
<proteinExistence type="predicted"/>
<reference evidence="1 2" key="1">
    <citation type="submission" date="2020-05" db="EMBL/GenBank/DDBJ databases">
        <title>Mucilaginibacter mali sp. nov.</title>
        <authorList>
            <person name="Kim H.S."/>
            <person name="Lee K.C."/>
            <person name="Suh M.K."/>
            <person name="Kim J.-S."/>
            <person name="Han K.-I."/>
            <person name="Eom M.K."/>
            <person name="Shin Y.K."/>
            <person name="Lee J.-S."/>
        </authorList>
    </citation>
    <scope>NUCLEOTIDE SEQUENCE [LARGE SCALE GENOMIC DNA]</scope>
    <source>
        <strain evidence="1 2">G2-14</strain>
    </source>
</reference>
<name>A0A7D4UAX0_9SPHI</name>
<evidence type="ECO:0000313" key="1">
    <source>
        <dbReference type="EMBL" id="QKJ30358.1"/>
    </source>
</evidence>
<dbReference type="RefSeq" id="WP_173415033.1">
    <property type="nucleotide sequence ID" value="NZ_CP054139.1"/>
</dbReference>
<dbReference type="Proteomes" id="UP000505355">
    <property type="component" value="Chromosome"/>
</dbReference>
<evidence type="ECO:0008006" key="3">
    <source>
        <dbReference type="Google" id="ProtNLM"/>
    </source>
</evidence>
<sequence length="145" mass="17041">MIGYYISCSDEVCDMFKPYVWGKHGIDTVMKIELSNDYGTDLNLLLIQYYVEGKFSNYLPIEPKLGNYKKDSKDITIAIGVTRKGFHEKEEFERREFVVDSTLLAIKLSKNKLFKKKLNIDFDKLLNDVKRVADEYLKYPEPYFP</sequence>
<protein>
    <recommendedName>
        <fullName evidence="3">Immunity protein 44 of polymorphic toxin system</fullName>
    </recommendedName>
</protein>
<organism evidence="1 2">
    <name type="scientific">Mucilaginibacter mali</name>
    <dbReference type="NCBI Taxonomy" id="2740462"/>
    <lineage>
        <taxon>Bacteria</taxon>
        <taxon>Pseudomonadati</taxon>
        <taxon>Bacteroidota</taxon>
        <taxon>Sphingobacteriia</taxon>
        <taxon>Sphingobacteriales</taxon>
        <taxon>Sphingobacteriaceae</taxon>
        <taxon>Mucilaginibacter</taxon>
    </lineage>
</organism>
<dbReference type="AlphaFoldDB" id="A0A7D4UAX0"/>